<dbReference type="AlphaFoldDB" id="A0A7X1DFK3"/>
<comment type="caution">
    <text evidence="2">The sequence shown here is derived from an EMBL/GenBank/DDBJ whole genome shotgun (WGS) entry which is preliminary data.</text>
</comment>
<dbReference type="CDD" id="cd16397">
    <property type="entry name" value="IbrB_like"/>
    <property type="match status" value="1"/>
</dbReference>
<dbReference type="SMART" id="SM00470">
    <property type="entry name" value="ParB"/>
    <property type="match status" value="1"/>
</dbReference>
<name>A0A7X1DFK3_9LIST</name>
<proteinExistence type="predicted"/>
<dbReference type="InterPro" id="IPR036086">
    <property type="entry name" value="ParB/Sulfiredoxin_sf"/>
</dbReference>
<dbReference type="InterPro" id="IPR003115">
    <property type="entry name" value="ParB_N"/>
</dbReference>
<dbReference type="Gene3D" id="3.90.1530.10">
    <property type="entry name" value="Conserved hypothetical protein from pyrococcus furiosus pfu- 392566-001, ParB domain"/>
    <property type="match status" value="1"/>
</dbReference>
<dbReference type="Pfam" id="PF02195">
    <property type="entry name" value="ParB_N"/>
    <property type="match status" value="1"/>
</dbReference>
<dbReference type="SUPFAM" id="SSF110849">
    <property type="entry name" value="ParB/Sulfiredoxin"/>
    <property type="match status" value="1"/>
</dbReference>
<dbReference type="PANTHER" id="PTHR30083:SF1">
    <property type="entry name" value="TRANSCRIPTIONAL REGULATOR"/>
    <property type="match status" value="1"/>
</dbReference>
<dbReference type="GO" id="GO:0071453">
    <property type="term" value="P:cellular response to oxygen levels"/>
    <property type="evidence" value="ECO:0007669"/>
    <property type="project" value="TreeGrafter"/>
</dbReference>
<accession>A0A7X1DFK3</accession>
<evidence type="ECO:0000313" key="2">
    <source>
        <dbReference type="EMBL" id="MBC2288858.1"/>
    </source>
</evidence>
<reference evidence="2 3" key="1">
    <citation type="submission" date="2020-03" db="EMBL/GenBank/DDBJ databases">
        <title>Soil Listeria distribution.</title>
        <authorList>
            <person name="Liao J."/>
            <person name="Wiedmann M."/>
        </authorList>
    </citation>
    <scope>NUCLEOTIDE SEQUENCE [LARGE SCALE GENOMIC DNA]</scope>
    <source>
        <strain evidence="2 3">FSL L7-0072</strain>
    </source>
</reference>
<dbReference type="PANTHER" id="PTHR30083">
    <property type="entry name" value="TRANSCRIPTIONAL REGULATOR-RELATED"/>
    <property type="match status" value="1"/>
</dbReference>
<feature type="domain" description="ParB-like N-terminal" evidence="1">
    <location>
        <begin position="22"/>
        <end position="113"/>
    </location>
</feature>
<dbReference type="Proteomes" id="UP000558070">
    <property type="component" value="Unassembled WGS sequence"/>
</dbReference>
<evidence type="ECO:0000313" key="3">
    <source>
        <dbReference type="Proteomes" id="UP000558070"/>
    </source>
</evidence>
<organism evidence="2 3">
    <name type="scientific">Listeria farberi</name>
    <dbReference type="NCBI Taxonomy" id="2713500"/>
    <lineage>
        <taxon>Bacteria</taxon>
        <taxon>Bacillati</taxon>
        <taxon>Bacillota</taxon>
        <taxon>Bacilli</taxon>
        <taxon>Bacillales</taxon>
        <taxon>Listeriaceae</taxon>
        <taxon>Listeria</taxon>
    </lineage>
</organism>
<sequence length="184" mass="21678">MRKIRRFHHLIYNISFPVLNVSLVNIDKIVANDYNPNKVAPPELELLKISIVEDGFTQPIVCYYDTEKDEYKIVDGYHRYFVSKNILHLKEIPITIINKPLVNRMASTVRHNRARGTHSIDGMTNLIESLINLGWKDSEIASNLGMDHEEVIRLKQSTFLKDIFMHHKFSKCWKEFEDNYYPKE</sequence>
<gene>
    <name evidence="2" type="ORF">HCB47_14680</name>
</gene>
<dbReference type="EMBL" id="JAARZO010000007">
    <property type="protein sequence ID" value="MBC2288858.1"/>
    <property type="molecule type" value="Genomic_DNA"/>
</dbReference>
<protein>
    <submittedName>
        <fullName evidence="2">ParB-like nuclease domain-containing protein</fullName>
    </submittedName>
</protein>
<evidence type="ECO:0000259" key="1">
    <source>
        <dbReference type="SMART" id="SM00470"/>
    </source>
</evidence>